<evidence type="ECO:0000256" key="1">
    <source>
        <dbReference type="ARBA" id="ARBA00022723"/>
    </source>
</evidence>
<gene>
    <name evidence="4" type="ORF">AARE701A_LOCUS7444</name>
</gene>
<organism evidence="4 5">
    <name type="scientific">Arabidopsis arenosa</name>
    <name type="common">Sand rock-cress</name>
    <name type="synonym">Cardaminopsis arenosa</name>
    <dbReference type="NCBI Taxonomy" id="38785"/>
    <lineage>
        <taxon>Eukaryota</taxon>
        <taxon>Viridiplantae</taxon>
        <taxon>Streptophyta</taxon>
        <taxon>Embryophyta</taxon>
        <taxon>Tracheophyta</taxon>
        <taxon>Spermatophyta</taxon>
        <taxon>Magnoliopsida</taxon>
        <taxon>eudicotyledons</taxon>
        <taxon>Gunneridae</taxon>
        <taxon>Pentapetalae</taxon>
        <taxon>rosids</taxon>
        <taxon>malvids</taxon>
        <taxon>Brassicales</taxon>
        <taxon>Brassicaceae</taxon>
        <taxon>Camelineae</taxon>
        <taxon>Arabidopsis</taxon>
    </lineage>
</organism>
<sequence length="199" mass="21668">MNPEQNQRECIVCREKEPSFIHTVSKTGVFRRLCTDCLLKEYRDLFCSVCFNLFDNAVSPQARIICVNCPSSTHLSCSLQPPSSSTAASSSSSAPPPASSFTCQPCSNPNFTFFPKSRVNDDVPEETPLSAESAMALIAAAKISVANMNNLVALLKDEARKKIIAAKAAKLRAKGALANLQDIVIQKNKATGKRKEDER</sequence>
<keyword evidence="5" id="KW-1185">Reference proteome</keyword>
<dbReference type="AlphaFoldDB" id="A0A8S1ZW37"/>
<dbReference type="InterPro" id="IPR019786">
    <property type="entry name" value="Zinc_finger_PHD-type_CS"/>
</dbReference>
<evidence type="ECO:0000313" key="5">
    <source>
        <dbReference type="Proteomes" id="UP000682877"/>
    </source>
</evidence>
<dbReference type="GO" id="GO:0008270">
    <property type="term" value="F:zinc ion binding"/>
    <property type="evidence" value="ECO:0007669"/>
    <property type="project" value="UniProtKB-KW"/>
</dbReference>
<dbReference type="PANTHER" id="PTHR34451:SF7">
    <property type="entry name" value="PHD FINGER FAMILY PROTEIN"/>
    <property type="match status" value="1"/>
</dbReference>
<accession>A0A8S1ZW37</accession>
<dbReference type="EMBL" id="LR999453">
    <property type="protein sequence ID" value="CAE5967617.1"/>
    <property type="molecule type" value="Genomic_DNA"/>
</dbReference>
<dbReference type="PANTHER" id="PTHR34451">
    <property type="entry name" value="PHD FINGER FAMILY PROTEIN"/>
    <property type="match status" value="1"/>
</dbReference>
<evidence type="ECO:0000256" key="3">
    <source>
        <dbReference type="ARBA" id="ARBA00022833"/>
    </source>
</evidence>
<keyword evidence="1" id="KW-0479">Metal-binding</keyword>
<proteinExistence type="predicted"/>
<evidence type="ECO:0000313" key="4">
    <source>
        <dbReference type="EMBL" id="CAE5967617.1"/>
    </source>
</evidence>
<evidence type="ECO:0000256" key="2">
    <source>
        <dbReference type="ARBA" id="ARBA00022771"/>
    </source>
</evidence>
<dbReference type="Proteomes" id="UP000682877">
    <property type="component" value="Chromosome 3"/>
</dbReference>
<dbReference type="PROSITE" id="PS01359">
    <property type="entry name" value="ZF_PHD_1"/>
    <property type="match status" value="1"/>
</dbReference>
<protein>
    <submittedName>
        <fullName evidence="4">Uncharacterized protein</fullName>
    </submittedName>
</protein>
<reference evidence="4" key="1">
    <citation type="submission" date="2021-01" db="EMBL/GenBank/DDBJ databases">
        <authorList>
            <person name="Bezrukov I."/>
        </authorList>
    </citation>
    <scope>NUCLEOTIDE SEQUENCE</scope>
</reference>
<keyword evidence="3" id="KW-0862">Zinc</keyword>
<keyword evidence="2" id="KW-0863">Zinc-finger</keyword>
<name>A0A8S1ZW37_ARAAE</name>